<evidence type="ECO:0000256" key="1">
    <source>
        <dbReference type="SAM" id="Coils"/>
    </source>
</evidence>
<name>A0A8S1QXT8_9CILI</name>
<sequence>MRTNQGSSNDLLNRQNQARREIDPSVPNSPNAWRDMTIQAGFVSREKYNQLKELNSKLKAALRDYMQEGKDQNKILQLKEEMIQKYERERLDWQTKGNEVLKTQLNEMKIKVQKKKTKIRLLKDQSKVFDTKLEEQKGQFQVELDRVQRLSDTLANEIKDHEKRFSLLKDENSVIKQAFISKEEQCKYLEMGIKDDKQTIQLLESKIKEQYEEKKILQLTIDNLNTKNEDFEKLIKTNEERYQLDLNKFQSDKLQQQQDLNLQVNKKKEKIKNMANQIQQLENLLSQQQKQEFTLNNAISDKQQENIKLQAHLDDQRNKTDLALKEANYKVQEVQELKSKLEQGNSLVQKYEDKLSQFDRQYQLDQEEKAELLQEIDQLNQDNRRLQQLLYELDNDISYLNQQHLEKQQQIEQKVELLQHQLNYTQNELIESNRLIQELKKQQVVNEQQTEIYKNKYIKSKQCQKTLQNEQKYLEDKVKLIENEKIQEEKEALKTKDYIMHQRQVQQSKIRVLDDIQNMIKQHKKTNS</sequence>
<keyword evidence="4" id="KW-1185">Reference proteome</keyword>
<protein>
    <submittedName>
        <fullName evidence="3">Uncharacterized protein</fullName>
    </submittedName>
</protein>
<evidence type="ECO:0000256" key="2">
    <source>
        <dbReference type="SAM" id="MobiDB-lite"/>
    </source>
</evidence>
<evidence type="ECO:0000313" key="3">
    <source>
        <dbReference type="EMBL" id="CAD8119915.1"/>
    </source>
</evidence>
<proteinExistence type="predicted"/>
<comment type="caution">
    <text evidence="3">The sequence shown here is derived from an EMBL/GenBank/DDBJ whole genome shotgun (WGS) entry which is preliminary data.</text>
</comment>
<keyword evidence="1" id="KW-0175">Coiled coil</keyword>
<feature type="coiled-coil region" evidence="1">
    <location>
        <begin position="44"/>
        <end position="491"/>
    </location>
</feature>
<dbReference type="EMBL" id="CAJJDN010000123">
    <property type="protein sequence ID" value="CAD8119915.1"/>
    <property type="molecule type" value="Genomic_DNA"/>
</dbReference>
<gene>
    <name evidence="3" type="ORF">PSON_ATCC_30995.1.T1230095</name>
</gene>
<feature type="compositionally biased region" description="Polar residues" evidence="2">
    <location>
        <begin position="1"/>
        <end position="16"/>
    </location>
</feature>
<organism evidence="3 4">
    <name type="scientific">Paramecium sonneborni</name>
    <dbReference type="NCBI Taxonomy" id="65129"/>
    <lineage>
        <taxon>Eukaryota</taxon>
        <taxon>Sar</taxon>
        <taxon>Alveolata</taxon>
        <taxon>Ciliophora</taxon>
        <taxon>Intramacronucleata</taxon>
        <taxon>Oligohymenophorea</taxon>
        <taxon>Peniculida</taxon>
        <taxon>Parameciidae</taxon>
        <taxon>Paramecium</taxon>
    </lineage>
</organism>
<dbReference type="AlphaFoldDB" id="A0A8S1QXT8"/>
<reference evidence="3" key="1">
    <citation type="submission" date="2021-01" db="EMBL/GenBank/DDBJ databases">
        <authorList>
            <consortium name="Genoscope - CEA"/>
            <person name="William W."/>
        </authorList>
    </citation>
    <scope>NUCLEOTIDE SEQUENCE</scope>
</reference>
<dbReference type="OrthoDB" id="305022at2759"/>
<dbReference type="Proteomes" id="UP000692954">
    <property type="component" value="Unassembled WGS sequence"/>
</dbReference>
<accession>A0A8S1QXT8</accession>
<evidence type="ECO:0000313" key="4">
    <source>
        <dbReference type="Proteomes" id="UP000692954"/>
    </source>
</evidence>
<feature type="region of interest" description="Disordered" evidence="2">
    <location>
        <begin position="1"/>
        <end position="33"/>
    </location>
</feature>